<organism evidence="2 3">
    <name type="scientific">Streptomyces echinoruber</name>
    <dbReference type="NCBI Taxonomy" id="68898"/>
    <lineage>
        <taxon>Bacteria</taxon>
        <taxon>Bacillati</taxon>
        <taxon>Actinomycetota</taxon>
        <taxon>Actinomycetes</taxon>
        <taxon>Kitasatosporales</taxon>
        <taxon>Streptomycetaceae</taxon>
        <taxon>Streptomyces</taxon>
    </lineage>
</organism>
<gene>
    <name evidence="2" type="ORF">GCM10010389_45790</name>
</gene>
<feature type="compositionally biased region" description="Low complexity" evidence="1">
    <location>
        <begin position="71"/>
        <end position="80"/>
    </location>
</feature>
<evidence type="ECO:0000313" key="2">
    <source>
        <dbReference type="EMBL" id="GHA01290.1"/>
    </source>
</evidence>
<keyword evidence="3" id="KW-1185">Reference proteome</keyword>
<proteinExistence type="predicted"/>
<accession>A0A918VHB5</accession>
<protein>
    <submittedName>
        <fullName evidence="2">Uncharacterized protein</fullName>
    </submittedName>
</protein>
<reference evidence="2" key="2">
    <citation type="submission" date="2020-09" db="EMBL/GenBank/DDBJ databases">
        <authorList>
            <person name="Sun Q."/>
            <person name="Ohkuma M."/>
        </authorList>
    </citation>
    <scope>NUCLEOTIDE SEQUENCE</scope>
    <source>
        <strain evidence="2">JCM 5016</strain>
    </source>
</reference>
<feature type="region of interest" description="Disordered" evidence="1">
    <location>
        <begin position="60"/>
        <end position="108"/>
    </location>
</feature>
<dbReference type="AlphaFoldDB" id="A0A918VHB5"/>
<comment type="caution">
    <text evidence="2">The sequence shown here is derived from an EMBL/GenBank/DDBJ whole genome shotgun (WGS) entry which is preliminary data.</text>
</comment>
<dbReference type="EMBL" id="BMWH01000020">
    <property type="protein sequence ID" value="GHA01290.1"/>
    <property type="molecule type" value="Genomic_DNA"/>
</dbReference>
<sequence>MTEERRALYGNSGGRWLLAQFSGAPSELPARIGDMSLLGEPEAVLARLYARLRQQQEEEITEGRKARAAHGRALAAWEAADPATRGPAPQPPDGRQSTKPGPWPGVQRQLAVRIGVGQQAVSRYLSRRSRMVLDDAGWAALVRASYELGVTDG</sequence>
<evidence type="ECO:0000313" key="3">
    <source>
        <dbReference type="Proteomes" id="UP000623010"/>
    </source>
</evidence>
<dbReference type="Proteomes" id="UP000623010">
    <property type="component" value="Unassembled WGS sequence"/>
</dbReference>
<reference evidence="2" key="1">
    <citation type="journal article" date="2014" name="Int. J. Syst. Evol. Microbiol.">
        <title>Complete genome sequence of Corynebacterium casei LMG S-19264T (=DSM 44701T), isolated from a smear-ripened cheese.</title>
        <authorList>
            <consortium name="US DOE Joint Genome Institute (JGI-PGF)"/>
            <person name="Walter F."/>
            <person name="Albersmeier A."/>
            <person name="Kalinowski J."/>
            <person name="Ruckert C."/>
        </authorList>
    </citation>
    <scope>NUCLEOTIDE SEQUENCE</scope>
    <source>
        <strain evidence="2">JCM 5016</strain>
    </source>
</reference>
<evidence type="ECO:0000256" key="1">
    <source>
        <dbReference type="SAM" id="MobiDB-lite"/>
    </source>
</evidence>
<name>A0A918VHB5_9ACTN</name>
<dbReference type="RefSeq" id="WP_190059346.1">
    <property type="nucleotide sequence ID" value="NZ_BMWH01000020.1"/>
</dbReference>